<feature type="region of interest" description="Disordered" evidence="1">
    <location>
        <begin position="682"/>
        <end position="729"/>
    </location>
</feature>
<evidence type="ECO:0000313" key="2">
    <source>
        <dbReference type="EMBL" id="KAH6592668.1"/>
    </source>
</evidence>
<dbReference type="EMBL" id="JAFCIX010000376">
    <property type="protein sequence ID" value="KAH6592668.1"/>
    <property type="molecule type" value="Genomic_DNA"/>
</dbReference>
<comment type="caution">
    <text evidence="2">The sequence shown here is derived from an EMBL/GenBank/DDBJ whole genome shotgun (WGS) entry which is preliminary data.</text>
</comment>
<feature type="compositionally biased region" description="Polar residues" evidence="1">
    <location>
        <begin position="1"/>
        <end position="12"/>
    </location>
</feature>
<evidence type="ECO:0000256" key="1">
    <source>
        <dbReference type="SAM" id="MobiDB-lite"/>
    </source>
</evidence>
<reference evidence="2 3" key="1">
    <citation type="submission" date="2021-02" db="EMBL/GenBank/DDBJ databases">
        <title>Variation within the Batrachochytrium salamandrivorans European outbreak.</title>
        <authorList>
            <person name="Kelly M."/>
            <person name="Pasmans F."/>
            <person name="Shea T.P."/>
            <person name="Munoz J.F."/>
            <person name="Carranza S."/>
            <person name="Cuomo C.A."/>
            <person name="Martel A."/>
        </authorList>
    </citation>
    <scope>NUCLEOTIDE SEQUENCE [LARGE SCALE GENOMIC DNA]</scope>
    <source>
        <strain evidence="2 3">AMFP18/2</strain>
    </source>
</reference>
<feature type="region of interest" description="Disordered" evidence="1">
    <location>
        <begin position="62"/>
        <end position="99"/>
    </location>
</feature>
<feature type="region of interest" description="Disordered" evidence="1">
    <location>
        <begin position="645"/>
        <end position="669"/>
    </location>
</feature>
<organism evidence="2 3">
    <name type="scientific">Batrachochytrium salamandrivorans</name>
    <dbReference type="NCBI Taxonomy" id="1357716"/>
    <lineage>
        <taxon>Eukaryota</taxon>
        <taxon>Fungi</taxon>
        <taxon>Fungi incertae sedis</taxon>
        <taxon>Chytridiomycota</taxon>
        <taxon>Chytridiomycota incertae sedis</taxon>
        <taxon>Chytridiomycetes</taxon>
        <taxon>Rhizophydiales</taxon>
        <taxon>Rhizophydiales incertae sedis</taxon>
        <taxon>Batrachochytrium</taxon>
    </lineage>
</organism>
<name>A0ABQ8F5M6_9FUNG</name>
<feature type="compositionally biased region" description="Basic and acidic residues" evidence="1">
    <location>
        <begin position="688"/>
        <end position="710"/>
    </location>
</feature>
<protein>
    <submittedName>
        <fullName evidence="2">Uncharacterized protein</fullName>
    </submittedName>
</protein>
<dbReference type="InterPro" id="IPR040120">
    <property type="entry name" value="C19orf44-like"/>
</dbReference>
<keyword evidence="3" id="KW-1185">Reference proteome</keyword>
<feature type="compositionally biased region" description="Polar residues" evidence="1">
    <location>
        <begin position="712"/>
        <end position="725"/>
    </location>
</feature>
<dbReference type="PANTHER" id="PTHR22409">
    <property type="entry name" value="CHROMOSOME 19 OPEN READING FRAME 44"/>
    <property type="match status" value="1"/>
</dbReference>
<sequence length="824" mass="89199">MSLGRSQHTQEGISDRRSLARRPPYQQDAERKETQSVLGRAQAMIHASLDGSRSLGGIARSISAGRSTSRHAATDPISDPKNRHQRLVSNDASTDGFGGRMDFSEFTRQDHIIQSKKPDDDEDGELKAYLAALKKKWPVAGANASISAARSSSATQPNKPILSATDIGTTSTKQSNQAAKLAYASEPSTSLYLKKQPISVFTPAPVMVDKDNLVGDIESDTDSINVGNPKGNSYIKASAQVPNAIKRIDPGNAGRSKLTAPDNRVALGYATDMISKRIASSTKDLASIDSQPHDSTDSVGSDFDAFLNMRLEGDAPVVASIPKHDKFVAPQAMALSVISDKENPPPVAAASYVRTRTSTPLIAITSDVLPHRTLSHGSPQQPLLSTSLFSQSIQARNSKDGAANITNQTYLTKLDMPQDTSLDISDDIAEEFEMCDDESDVLEDILPTVPITVVPSTGGILSTTSPYGLSHVSVSKPNDLTLTVLPISSTDKERPSTSATTTSTAQAHNINLPIGSMQKSPLISSTMHLDHAQIYKGDDDAIKLEGVKLQPTYQTIPSEHTPFPVQQSHIPTFPHHFSQQSPQPPFDSSAAPAGFPYLVCPGGWNPYAAMYGSFGFHNAYSATRHPCLPKPDTRSADCNGLHACGCSREPKLHQPRQKTQPKSEKRAATAALDTMCAMLEQAATESRPPNDVRENSEGNREIPTSDRDEQSVDSSVTSPIKPSSTMKKEELKVSMDSTGDAPLGCPSMMVLDSFVSSHMDLLQDFVHMNMKMADSQTYRRMHYTTLDDVRTYTAKNRPPTMDIYEALRRVKEESGELSVGQPRA</sequence>
<proteinExistence type="predicted"/>
<gene>
    <name evidence="2" type="ORF">BASA50_007956</name>
</gene>
<evidence type="ECO:0000313" key="3">
    <source>
        <dbReference type="Proteomes" id="UP001648503"/>
    </source>
</evidence>
<feature type="region of interest" description="Disordered" evidence="1">
    <location>
        <begin position="149"/>
        <end position="172"/>
    </location>
</feature>
<dbReference type="Proteomes" id="UP001648503">
    <property type="component" value="Unassembled WGS sequence"/>
</dbReference>
<feature type="region of interest" description="Disordered" evidence="1">
    <location>
        <begin position="1"/>
        <end position="39"/>
    </location>
</feature>
<dbReference type="PANTHER" id="PTHR22409:SF2">
    <property type="entry name" value="CHROMOSOME 19 OPEN READING FRAME 44"/>
    <property type="match status" value="1"/>
</dbReference>
<accession>A0ABQ8F5M6</accession>